<dbReference type="EMBL" id="QGTR01000005">
    <property type="protein sequence ID" value="PWV98364.1"/>
    <property type="molecule type" value="Genomic_DNA"/>
</dbReference>
<evidence type="ECO:0000313" key="3">
    <source>
        <dbReference type="Proteomes" id="UP000246352"/>
    </source>
</evidence>
<evidence type="ECO:0000313" key="2">
    <source>
        <dbReference type="EMBL" id="PWV98364.1"/>
    </source>
</evidence>
<name>A0A317PH21_9HYPH</name>
<dbReference type="AlphaFoldDB" id="A0A317PH21"/>
<feature type="signal peptide" evidence="1">
    <location>
        <begin position="1"/>
        <end position="26"/>
    </location>
</feature>
<comment type="caution">
    <text evidence="2">The sequence shown here is derived from an EMBL/GenBank/DDBJ whole genome shotgun (WGS) entry which is preliminary data.</text>
</comment>
<dbReference type="Gene3D" id="3.30.1300.30">
    <property type="entry name" value="GSPII I/J protein-like"/>
    <property type="match status" value="1"/>
</dbReference>
<reference evidence="2 3" key="1">
    <citation type="submission" date="2018-05" db="EMBL/GenBank/DDBJ databases">
        <title>Genomic Encyclopedia of Type Strains, Phase IV (KMG-IV): sequencing the most valuable type-strain genomes for metagenomic binning, comparative biology and taxonomic classification.</title>
        <authorList>
            <person name="Goeker M."/>
        </authorList>
    </citation>
    <scope>NUCLEOTIDE SEQUENCE [LARGE SCALE GENOMIC DNA]</scope>
    <source>
        <strain evidence="2 3">DSM 16791</strain>
    </source>
</reference>
<dbReference type="Proteomes" id="UP000246352">
    <property type="component" value="Unassembled WGS sequence"/>
</dbReference>
<dbReference type="SUPFAM" id="SSF54523">
    <property type="entry name" value="Pili subunits"/>
    <property type="match status" value="1"/>
</dbReference>
<keyword evidence="3" id="KW-1185">Reference proteome</keyword>
<evidence type="ECO:0000256" key="1">
    <source>
        <dbReference type="SAM" id="SignalP"/>
    </source>
</evidence>
<protein>
    <submittedName>
        <fullName evidence="2">YadA-like protein</fullName>
    </submittedName>
</protein>
<feature type="chain" id="PRO_5016400190" evidence="1">
    <location>
        <begin position="27"/>
        <end position="262"/>
    </location>
</feature>
<accession>A0A317PH21</accession>
<gene>
    <name evidence="2" type="ORF">DFR52_105348</name>
</gene>
<keyword evidence="1" id="KW-0732">Signal</keyword>
<dbReference type="InterPro" id="IPR045584">
    <property type="entry name" value="Pilin-like"/>
</dbReference>
<proteinExistence type="predicted"/>
<organism evidence="2 3">
    <name type="scientific">Hoeflea marina</name>
    <dbReference type="NCBI Taxonomy" id="274592"/>
    <lineage>
        <taxon>Bacteria</taxon>
        <taxon>Pseudomonadati</taxon>
        <taxon>Pseudomonadota</taxon>
        <taxon>Alphaproteobacteria</taxon>
        <taxon>Hyphomicrobiales</taxon>
        <taxon>Rhizobiaceae</taxon>
        <taxon>Hoeflea</taxon>
    </lineage>
</organism>
<sequence>MATSGIGYSVTTIGMGVLLLAGSALAARADQVIADDLIVQGSACIGLDCTNDYAFGFGTVVLSENNTRIFFNDTSVGAFPANDWEIQVNSNVSGGENYFAIVDQTAGQTLFKICAVADTGCTNIIPGSDATTAPQVLTNTANISTNTAAILTNTNSIAAQQVTLDDHEGRLTSLENQYSSVGAQVARNKDGVAMAIALGGSAQLLENQNAAINVNYGFFDGAGAFGASVGLRVNDHVTFNGGLGYAQSSNVVGGRVGLGFAW</sequence>